<keyword evidence="5" id="KW-0812">Transmembrane</keyword>
<name>A0A809NCL8_LACRG</name>
<dbReference type="GO" id="GO:0016780">
    <property type="term" value="F:phosphotransferase activity, for other substituted phosphate groups"/>
    <property type="evidence" value="ECO:0007669"/>
    <property type="project" value="TreeGrafter"/>
</dbReference>
<organism evidence="8 9">
    <name type="scientific">Lacticaseibacillus rhamnosus (strain ATCC 53103 / LMG 18243 / GG)</name>
    <name type="common">Lactobacillus rhamnosus</name>
    <dbReference type="NCBI Taxonomy" id="568703"/>
    <lineage>
        <taxon>Bacteria</taxon>
        <taxon>Bacillati</taxon>
        <taxon>Bacillota</taxon>
        <taxon>Bacilli</taxon>
        <taxon>Lactobacillales</taxon>
        <taxon>Lactobacillaceae</taxon>
        <taxon>Lacticaseibacillus</taxon>
    </lineage>
</organism>
<dbReference type="GO" id="GO:0005886">
    <property type="term" value="C:plasma membrane"/>
    <property type="evidence" value="ECO:0007669"/>
    <property type="project" value="UniProtKB-SubCell"/>
</dbReference>
<evidence type="ECO:0000313" key="8">
    <source>
        <dbReference type="EMBL" id="BAI42491.1"/>
    </source>
</evidence>
<evidence type="ECO:0000256" key="2">
    <source>
        <dbReference type="ARBA" id="ARBA00006464"/>
    </source>
</evidence>
<dbReference type="KEGG" id="lrg:LRHM_1964"/>
<sequence>MEKQMLTTHNENEISNIRKQASLIYLFEKRSFDIFCGLAGLVLVAAVSLVLLPFYSYGRNKGPLFFKQTRVGRHGDRFKIYKFRSMVVDAEGVLHRDSALYKKYVANNYKLPVGEDPRITRLGAFIRKSSLDELPQFINILKGDMSMVGPRPVIEDELAEYGDHVNELLEAKPGAMGLWQASGRSNIGYPERADLELYYIRHRSFHYDLIILFKNIASIFKAEGAF</sequence>
<comment type="subcellular location">
    <subcellularLocation>
        <location evidence="1">Cell membrane</location>
    </subcellularLocation>
</comment>
<evidence type="ECO:0000256" key="1">
    <source>
        <dbReference type="ARBA" id="ARBA00004236"/>
    </source>
</evidence>
<dbReference type="Pfam" id="PF02397">
    <property type="entry name" value="Bac_transf"/>
    <property type="match status" value="1"/>
</dbReference>
<protein>
    <submittedName>
        <fullName evidence="8">Glycosyltransferase</fullName>
    </submittedName>
</protein>
<dbReference type="RefSeq" id="WP_014569856.1">
    <property type="nucleotide sequence ID" value="NC_013198.1"/>
</dbReference>
<evidence type="ECO:0000313" key="9">
    <source>
        <dbReference type="Proteomes" id="UP000002067"/>
    </source>
</evidence>
<evidence type="ECO:0000256" key="3">
    <source>
        <dbReference type="ARBA" id="ARBA00022475"/>
    </source>
</evidence>
<dbReference type="EMBL" id="AP011548">
    <property type="protein sequence ID" value="BAI42491.1"/>
    <property type="molecule type" value="Genomic_DNA"/>
</dbReference>
<dbReference type="InterPro" id="IPR003362">
    <property type="entry name" value="Bact_transf"/>
</dbReference>
<proteinExistence type="inferred from homology"/>
<keyword evidence="6" id="KW-1133">Transmembrane helix</keyword>
<dbReference type="Proteomes" id="UP000002067">
    <property type="component" value="Chromosome"/>
</dbReference>
<evidence type="ECO:0000256" key="6">
    <source>
        <dbReference type="ARBA" id="ARBA00022989"/>
    </source>
</evidence>
<reference evidence="8 9" key="1">
    <citation type="journal article" date="2009" name="J. Bacteriol.">
        <title>Complete genome sequence of the probiotic Lactobacillus rhamnosus ATCC 53103.</title>
        <authorList>
            <person name="Morita H."/>
            <person name="Toh H."/>
            <person name="Oshima K."/>
            <person name="Murakami M."/>
            <person name="Taylor T.D."/>
            <person name="Igimi S."/>
            <person name="Hattori M."/>
        </authorList>
    </citation>
    <scope>NUCLEOTIDE SEQUENCE [LARGE SCALE GENOMIC DNA]</scope>
    <source>
        <strain evidence="9">ATCC 53103 / LMG 18243 / GG [Tokyo]</strain>
    </source>
</reference>
<keyword evidence="3" id="KW-1003">Cell membrane</keyword>
<gene>
    <name evidence="8" type="ordered locus">LRHM_1964</name>
</gene>
<dbReference type="AlphaFoldDB" id="A0A809NCL8"/>
<dbReference type="PANTHER" id="PTHR30576:SF4">
    <property type="entry name" value="UNDECAPRENYL-PHOSPHATE GALACTOSE PHOSPHOTRANSFERASE"/>
    <property type="match status" value="1"/>
</dbReference>
<evidence type="ECO:0000256" key="4">
    <source>
        <dbReference type="ARBA" id="ARBA00022679"/>
    </source>
</evidence>
<dbReference type="PANTHER" id="PTHR30576">
    <property type="entry name" value="COLANIC BIOSYNTHESIS UDP-GLUCOSE LIPID CARRIER TRANSFERASE"/>
    <property type="match status" value="1"/>
</dbReference>
<comment type="similarity">
    <text evidence="2">Belongs to the bacterial sugar transferase family.</text>
</comment>
<evidence type="ECO:0000256" key="5">
    <source>
        <dbReference type="ARBA" id="ARBA00022692"/>
    </source>
</evidence>
<evidence type="ECO:0000256" key="7">
    <source>
        <dbReference type="ARBA" id="ARBA00023136"/>
    </source>
</evidence>
<dbReference type="KEGG" id="lrh:LGG_02043"/>
<keyword evidence="4" id="KW-0808">Transferase</keyword>
<keyword evidence="7" id="KW-0472">Membrane</keyword>
<accession>A0A809NCL8</accession>